<feature type="region of interest" description="Disordered" evidence="1">
    <location>
        <begin position="375"/>
        <end position="396"/>
    </location>
</feature>
<dbReference type="Proteomes" id="UP001596139">
    <property type="component" value="Unassembled WGS sequence"/>
</dbReference>
<comment type="caution">
    <text evidence="2">The sequence shown here is derived from an EMBL/GenBank/DDBJ whole genome shotgun (WGS) entry which is preliminary data.</text>
</comment>
<evidence type="ECO:0000313" key="2">
    <source>
        <dbReference type="EMBL" id="MFC6067002.1"/>
    </source>
</evidence>
<protein>
    <submittedName>
        <fullName evidence="2">Radical SAM protein</fullName>
    </submittedName>
</protein>
<organism evidence="2 3">
    <name type="scientific">Streptomyces ochraceiscleroticus</name>
    <dbReference type="NCBI Taxonomy" id="47761"/>
    <lineage>
        <taxon>Bacteria</taxon>
        <taxon>Bacillati</taxon>
        <taxon>Actinomycetota</taxon>
        <taxon>Actinomycetes</taxon>
        <taxon>Kitasatosporales</taxon>
        <taxon>Streptomycetaceae</taxon>
        <taxon>Streptomyces</taxon>
    </lineage>
</organism>
<evidence type="ECO:0000313" key="3">
    <source>
        <dbReference type="Proteomes" id="UP001596139"/>
    </source>
</evidence>
<sequence>MSVPVAPPRRALPILSKEKIGDLKPALADVIEYRKSGLSLNWIVGCPLECGYCVRHLFDNFEMKVPRRLMSDGDAVAALVSHPYFRAHRTPIQLLNRATDPMLPVVKPHLFNVLRHLDSQGLTNHVLVITRWRVEPEDCAVLNSFKDLRLTVLVTHSGIDNEKIEPVDSHIAATSLRTLFEHAERYRTVLYWRPIVPGLNDSDAHLERARELSAHAHATIFTGLFFRREIASYYEAHGLPMPYEDTARRKIMPETAEQRILDRFRRDDNSSAPWGALFRKTSCGVAYAHGEADYNGHFGVKELCDICPEEQVALCRSAWVKPDLVEVAEQARSLGATGPVEIDERAIIVEGLDEPPRYFLQHGFGYQCHDRAKPHHRRQHGRAPIGWKAENGNTSA</sequence>
<dbReference type="RefSeq" id="WP_031054800.1">
    <property type="nucleotide sequence ID" value="NZ_JBHSPX010000009.1"/>
</dbReference>
<proteinExistence type="predicted"/>
<name>A0ABW1MWH2_9ACTN</name>
<dbReference type="EMBL" id="JBHSPX010000009">
    <property type="protein sequence ID" value="MFC6067002.1"/>
    <property type="molecule type" value="Genomic_DNA"/>
</dbReference>
<accession>A0ABW1MWH2</accession>
<evidence type="ECO:0000256" key="1">
    <source>
        <dbReference type="SAM" id="MobiDB-lite"/>
    </source>
</evidence>
<reference evidence="3" key="1">
    <citation type="journal article" date="2019" name="Int. J. Syst. Evol. Microbiol.">
        <title>The Global Catalogue of Microorganisms (GCM) 10K type strain sequencing project: providing services to taxonomists for standard genome sequencing and annotation.</title>
        <authorList>
            <consortium name="The Broad Institute Genomics Platform"/>
            <consortium name="The Broad Institute Genome Sequencing Center for Infectious Disease"/>
            <person name="Wu L."/>
            <person name="Ma J."/>
        </authorList>
    </citation>
    <scope>NUCLEOTIDE SEQUENCE [LARGE SCALE GENOMIC DNA]</scope>
    <source>
        <strain evidence="3">CGMCC 1.15180</strain>
    </source>
</reference>
<gene>
    <name evidence="2" type="ORF">ACFP4F_31285</name>
</gene>
<keyword evidence="3" id="KW-1185">Reference proteome</keyword>